<organism evidence="1 2">
    <name type="scientific">Clonostachys rhizophaga</name>
    <dbReference type="NCBI Taxonomy" id="160324"/>
    <lineage>
        <taxon>Eukaryota</taxon>
        <taxon>Fungi</taxon>
        <taxon>Dikarya</taxon>
        <taxon>Ascomycota</taxon>
        <taxon>Pezizomycotina</taxon>
        <taxon>Sordariomycetes</taxon>
        <taxon>Hypocreomycetidae</taxon>
        <taxon>Hypocreales</taxon>
        <taxon>Bionectriaceae</taxon>
        <taxon>Clonostachys</taxon>
    </lineage>
</organism>
<sequence>MVLDCLEDRNYADMCTPYNNLITIYPTINNTEFRLGLLSDFPSLKVLVIDTVLVWRIRRDEEDQSAEELFQRITDTIPESLELLCIHSPSRVANPERITLLEVANSVQQALKYLLWTTESSCGKDAMVISQSVERLI</sequence>
<comment type="caution">
    <text evidence="1">The sequence shown here is derived from an EMBL/GenBank/DDBJ whole genome shotgun (WGS) entry which is preliminary data.</text>
</comment>
<gene>
    <name evidence="1" type="ORF">CRHIZ90672A_00013331</name>
</gene>
<dbReference type="OrthoDB" id="2520703at2759"/>
<protein>
    <submittedName>
        <fullName evidence="1">Uncharacterized protein</fullName>
    </submittedName>
</protein>
<dbReference type="AlphaFoldDB" id="A0A9N9YH69"/>
<keyword evidence="2" id="KW-1185">Reference proteome</keyword>
<name>A0A9N9YH69_9HYPO</name>
<reference evidence="1" key="1">
    <citation type="submission" date="2021-10" db="EMBL/GenBank/DDBJ databases">
        <authorList>
            <person name="Piombo E."/>
        </authorList>
    </citation>
    <scope>NUCLEOTIDE SEQUENCE</scope>
</reference>
<proteinExistence type="predicted"/>
<dbReference type="EMBL" id="CABFNQ020000652">
    <property type="protein sequence ID" value="CAH0021113.1"/>
    <property type="molecule type" value="Genomic_DNA"/>
</dbReference>
<evidence type="ECO:0000313" key="2">
    <source>
        <dbReference type="Proteomes" id="UP000696573"/>
    </source>
</evidence>
<evidence type="ECO:0000313" key="1">
    <source>
        <dbReference type="EMBL" id="CAH0021113.1"/>
    </source>
</evidence>
<accession>A0A9N9YH69</accession>
<dbReference type="Proteomes" id="UP000696573">
    <property type="component" value="Unassembled WGS sequence"/>
</dbReference>